<dbReference type="InterPro" id="IPR039163">
    <property type="entry name" value="EMC7"/>
</dbReference>
<reference evidence="3 4" key="1">
    <citation type="submission" date="2024-09" db="EMBL/GenBank/DDBJ databases">
        <title>Chromosome-scale assembly of Riccia sorocarpa.</title>
        <authorList>
            <person name="Paukszto L."/>
        </authorList>
    </citation>
    <scope>NUCLEOTIDE SEQUENCE [LARGE SCALE GENOMIC DNA]</scope>
    <source>
        <strain evidence="3">LP-2024</strain>
        <tissue evidence="3">Aerial parts of the thallus</tissue>
    </source>
</reference>
<dbReference type="PANTHER" id="PTHR13605:SF4">
    <property type="entry name" value="ER MEMBRANE PROTEIN COMPLEX SUBUNIT 7"/>
    <property type="match status" value="1"/>
</dbReference>
<evidence type="ECO:0000256" key="1">
    <source>
        <dbReference type="SAM" id="MobiDB-lite"/>
    </source>
</evidence>
<dbReference type="AlphaFoldDB" id="A0ABD3GN74"/>
<feature type="compositionally biased region" description="Polar residues" evidence="1">
    <location>
        <begin position="95"/>
        <end position="109"/>
    </location>
</feature>
<evidence type="ECO:0000313" key="3">
    <source>
        <dbReference type="EMBL" id="KAL3679889.1"/>
    </source>
</evidence>
<organism evidence="3 4">
    <name type="scientific">Riccia sorocarpa</name>
    <dbReference type="NCBI Taxonomy" id="122646"/>
    <lineage>
        <taxon>Eukaryota</taxon>
        <taxon>Viridiplantae</taxon>
        <taxon>Streptophyta</taxon>
        <taxon>Embryophyta</taxon>
        <taxon>Marchantiophyta</taxon>
        <taxon>Marchantiopsida</taxon>
        <taxon>Marchantiidae</taxon>
        <taxon>Marchantiales</taxon>
        <taxon>Ricciaceae</taxon>
        <taxon>Riccia</taxon>
    </lineage>
</organism>
<keyword evidence="2" id="KW-0812">Transmembrane</keyword>
<sequence length="109" mass="11920">MPLTVKPLILCSQGMAAGTHLLEVVAMGCYISPVRVDVSARLHGQRREPFSLVGLLKSPMGLMVGVMVVAVFLLAKLMESIDPEDMKRVQKEMRNQPTPSFNSLLQGRG</sequence>
<comment type="caution">
    <text evidence="3">The sequence shown here is derived from an EMBL/GenBank/DDBJ whole genome shotgun (WGS) entry which is preliminary data.</text>
</comment>
<gene>
    <name evidence="3" type="ORF">R1sor_022845</name>
</gene>
<dbReference type="Proteomes" id="UP001633002">
    <property type="component" value="Unassembled WGS sequence"/>
</dbReference>
<keyword evidence="4" id="KW-1185">Reference proteome</keyword>
<dbReference type="EMBL" id="JBJQOH010000007">
    <property type="protein sequence ID" value="KAL3679889.1"/>
    <property type="molecule type" value="Genomic_DNA"/>
</dbReference>
<proteinExistence type="predicted"/>
<keyword evidence="2" id="KW-1133">Transmembrane helix</keyword>
<feature type="region of interest" description="Disordered" evidence="1">
    <location>
        <begin position="89"/>
        <end position="109"/>
    </location>
</feature>
<evidence type="ECO:0000256" key="2">
    <source>
        <dbReference type="SAM" id="Phobius"/>
    </source>
</evidence>
<protein>
    <submittedName>
        <fullName evidence="3">Uncharacterized protein</fullName>
    </submittedName>
</protein>
<keyword evidence="2" id="KW-0472">Membrane</keyword>
<name>A0ABD3GN74_9MARC</name>
<dbReference type="PANTHER" id="PTHR13605">
    <property type="entry name" value="ER MEMBRANE PROTEIN COMPLEX SUBUNIT 7"/>
    <property type="match status" value="1"/>
</dbReference>
<evidence type="ECO:0000313" key="4">
    <source>
        <dbReference type="Proteomes" id="UP001633002"/>
    </source>
</evidence>
<feature type="transmembrane region" description="Helical" evidence="2">
    <location>
        <begin position="60"/>
        <end position="78"/>
    </location>
</feature>
<accession>A0ABD3GN74</accession>